<dbReference type="AlphaFoldDB" id="A0A3B0WCX8"/>
<reference evidence="6" key="1">
    <citation type="submission" date="2018-06" db="EMBL/GenBank/DDBJ databases">
        <authorList>
            <person name="Zhirakovskaya E."/>
        </authorList>
    </citation>
    <scope>NUCLEOTIDE SEQUENCE</scope>
</reference>
<dbReference type="GO" id="GO:0032259">
    <property type="term" value="P:methylation"/>
    <property type="evidence" value="ECO:0007669"/>
    <property type="project" value="UniProtKB-KW"/>
</dbReference>
<organism evidence="6">
    <name type="scientific">hydrothermal vent metagenome</name>
    <dbReference type="NCBI Taxonomy" id="652676"/>
    <lineage>
        <taxon>unclassified sequences</taxon>
        <taxon>metagenomes</taxon>
        <taxon>ecological metagenomes</taxon>
    </lineage>
</organism>
<proteinExistence type="predicted"/>
<dbReference type="Gene3D" id="3.40.50.150">
    <property type="entry name" value="Vaccinia Virus protein VP39"/>
    <property type="match status" value="1"/>
</dbReference>
<gene>
    <name evidence="6" type="ORF">MNBD_DELTA03-1797</name>
</gene>
<dbReference type="Pfam" id="PF08100">
    <property type="entry name" value="Dimerisation"/>
    <property type="match status" value="1"/>
</dbReference>
<name>A0A3B0WCX8_9ZZZZ</name>
<dbReference type="InterPro" id="IPR036390">
    <property type="entry name" value="WH_DNA-bd_sf"/>
</dbReference>
<sequence length="336" mass="37035">MSETISTGPDWLPLENMATAYWQSEVLFAALELELFTRLEEDAALEALAAAANCRGPELERLLFALESLGLVENRDGGWYNGKSARRYLVSGRESYLGDFLLYRRYLQAPWTKLSVKVSSQPLAAALNAADDYERRTLYYVRAMDALARLKAQGIVQILAALGWQGPVLDIGGGSGALSRALLSGVEGGRALLYELPEVLRAAAELYPRPAAWRGIETKSGDFRQQEFQESFGLVLLGNFLHIYGRRETGELLEKAAGLTMPGGLLVIHDYFPDTGRRVSAVKGRLYDINMMLNTCSGRCHLSSELAASLPDDFEPGVLHDLPGDSSIFISRRRAQ</sequence>
<keyword evidence="1" id="KW-0489">Methyltransferase</keyword>
<feature type="domain" description="O-methyltransferase C-terminal" evidence="4">
    <location>
        <begin position="129"/>
        <end position="300"/>
    </location>
</feature>
<evidence type="ECO:0000259" key="5">
    <source>
        <dbReference type="Pfam" id="PF08100"/>
    </source>
</evidence>
<dbReference type="EMBL" id="UOEX01000441">
    <property type="protein sequence ID" value="VAW42416.1"/>
    <property type="molecule type" value="Genomic_DNA"/>
</dbReference>
<dbReference type="InterPro" id="IPR029063">
    <property type="entry name" value="SAM-dependent_MTases_sf"/>
</dbReference>
<dbReference type="Gene3D" id="1.10.10.10">
    <property type="entry name" value="Winged helix-like DNA-binding domain superfamily/Winged helix DNA-binding domain"/>
    <property type="match status" value="1"/>
</dbReference>
<accession>A0A3B0WCX8</accession>
<dbReference type="GO" id="GO:0046983">
    <property type="term" value="F:protein dimerization activity"/>
    <property type="evidence" value="ECO:0007669"/>
    <property type="project" value="InterPro"/>
</dbReference>
<evidence type="ECO:0000256" key="3">
    <source>
        <dbReference type="ARBA" id="ARBA00022691"/>
    </source>
</evidence>
<dbReference type="PANTHER" id="PTHR43712">
    <property type="entry name" value="PUTATIVE (AFU_ORTHOLOGUE AFUA_4G14580)-RELATED"/>
    <property type="match status" value="1"/>
</dbReference>
<dbReference type="InterPro" id="IPR001077">
    <property type="entry name" value="COMT_C"/>
</dbReference>
<evidence type="ECO:0000256" key="1">
    <source>
        <dbReference type="ARBA" id="ARBA00022603"/>
    </source>
</evidence>
<dbReference type="InterPro" id="IPR036388">
    <property type="entry name" value="WH-like_DNA-bd_sf"/>
</dbReference>
<dbReference type="SUPFAM" id="SSF46785">
    <property type="entry name" value="Winged helix' DNA-binding domain"/>
    <property type="match status" value="1"/>
</dbReference>
<dbReference type="SUPFAM" id="SSF53335">
    <property type="entry name" value="S-adenosyl-L-methionine-dependent methyltransferases"/>
    <property type="match status" value="1"/>
</dbReference>
<dbReference type="Pfam" id="PF00891">
    <property type="entry name" value="Methyltransf_2"/>
    <property type="match status" value="1"/>
</dbReference>
<evidence type="ECO:0000313" key="6">
    <source>
        <dbReference type="EMBL" id="VAW42416.1"/>
    </source>
</evidence>
<dbReference type="InterPro" id="IPR016461">
    <property type="entry name" value="COMT-like"/>
</dbReference>
<dbReference type="PROSITE" id="PS51683">
    <property type="entry name" value="SAM_OMT_II"/>
    <property type="match status" value="1"/>
</dbReference>
<dbReference type="InterPro" id="IPR012967">
    <property type="entry name" value="COMT_dimerisation"/>
</dbReference>
<evidence type="ECO:0000259" key="4">
    <source>
        <dbReference type="Pfam" id="PF00891"/>
    </source>
</evidence>
<keyword evidence="2" id="KW-0808">Transferase</keyword>
<protein>
    <submittedName>
        <fullName evidence="6">Uncharacterized protein</fullName>
    </submittedName>
</protein>
<dbReference type="CDD" id="cd02440">
    <property type="entry name" value="AdoMet_MTases"/>
    <property type="match status" value="1"/>
</dbReference>
<dbReference type="PANTHER" id="PTHR43712:SF2">
    <property type="entry name" value="O-METHYLTRANSFERASE CICE"/>
    <property type="match status" value="1"/>
</dbReference>
<evidence type="ECO:0000256" key="2">
    <source>
        <dbReference type="ARBA" id="ARBA00022679"/>
    </source>
</evidence>
<dbReference type="GO" id="GO:0008171">
    <property type="term" value="F:O-methyltransferase activity"/>
    <property type="evidence" value="ECO:0007669"/>
    <property type="project" value="InterPro"/>
</dbReference>
<feature type="domain" description="O-methyltransferase dimerisation" evidence="5">
    <location>
        <begin position="17"/>
        <end position="91"/>
    </location>
</feature>
<keyword evidence="3" id="KW-0949">S-adenosyl-L-methionine</keyword>